<protein>
    <submittedName>
        <fullName evidence="7">YihY/virulence factor BrkB family protein</fullName>
    </submittedName>
</protein>
<feature type="transmembrane region" description="Helical" evidence="6">
    <location>
        <begin position="144"/>
        <end position="167"/>
    </location>
</feature>
<name>A0ABZ2J2I4_9CHLR</name>
<feature type="transmembrane region" description="Helical" evidence="6">
    <location>
        <begin position="100"/>
        <end position="124"/>
    </location>
</feature>
<sequence>MRNRINRIKDRFLSVRQFRVIVGTIEALGRDDASHLAAGVAYFAVLSLFPLLLGFISIAGIFLPSETVQQAIFEFMEQNLPIASEVIVENIDSIIASRGVIGVVSLLALFWTSSNMFTAIAVALNRSCGICERHPFYLRKPRDIALSLSAGFLFLFSGVLPTVISLIPSVKLPLFGDTASLILTLTGAGLSLLVFLVLYSFLPTHRNLWRFIWPGALLGTLLFELLRYGFIVFLSNFSNFQLVYGTIGSAIALMMWIYLSAFILLIGAEFNGQLKRLAEGTLNLDADKPI</sequence>
<comment type="subcellular location">
    <subcellularLocation>
        <location evidence="1">Cell membrane</location>
        <topology evidence="1">Multi-pass membrane protein</topology>
    </subcellularLocation>
</comment>
<feature type="transmembrane region" description="Helical" evidence="6">
    <location>
        <begin position="179"/>
        <end position="199"/>
    </location>
</feature>
<dbReference type="RefSeq" id="WP_338737277.1">
    <property type="nucleotide sequence ID" value="NZ_CP146612.1"/>
</dbReference>
<evidence type="ECO:0000313" key="7">
    <source>
        <dbReference type="EMBL" id="WWX25137.1"/>
    </source>
</evidence>
<dbReference type="Proteomes" id="UP001375370">
    <property type="component" value="Chromosome"/>
</dbReference>
<dbReference type="PANTHER" id="PTHR30213:SF0">
    <property type="entry name" value="UPF0761 MEMBRANE PROTEIN YIHY"/>
    <property type="match status" value="1"/>
</dbReference>
<accession>A0ABZ2J2I4</accession>
<evidence type="ECO:0000256" key="4">
    <source>
        <dbReference type="ARBA" id="ARBA00022989"/>
    </source>
</evidence>
<organism evidence="7 8">
    <name type="scientific">Candidatus Dehalogenimonas loeffleri</name>
    <dbReference type="NCBI Taxonomy" id="3127115"/>
    <lineage>
        <taxon>Bacteria</taxon>
        <taxon>Bacillati</taxon>
        <taxon>Chloroflexota</taxon>
        <taxon>Dehalococcoidia</taxon>
        <taxon>Dehalococcoidales</taxon>
        <taxon>Dehalococcoidaceae</taxon>
        <taxon>Dehalogenimonas</taxon>
    </lineage>
</organism>
<evidence type="ECO:0000256" key="1">
    <source>
        <dbReference type="ARBA" id="ARBA00004651"/>
    </source>
</evidence>
<keyword evidence="2" id="KW-1003">Cell membrane</keyword>
<dbReference type="PIRSF" id="PIRSF035875">
    <property type="entry name" value="RNase_BN"/>
    <property type="match status" value="1"/>
</dbReference>
<feature type="transmembrane region" description="Helical" evidence="6">
    <location>
        <begin position="211"/>
        <end position="230"/>
    </location>
</feature>
<reference evidence="7 8" key="1">
    <citation type="submission" date="2024-03" db="EMBL/GenBank/DDBJ databases">
        <title>A Dehalogenimonas Isolated from Estuarine Sediments Dihaloeliminates Chlorinated Alkanes.</title>
        <authorList>
            <person name="Yang Y."/>
            <person name="Wang H."/>
        </authorList>
    </citation>
    <scope>NUCLEOTIDE SEQUENCE [LARGE SCALE GENOMIC DNA]</scope>
    <source>
        <strain evidence="7 8">W</strain>
    </source>
</reference>
<dbReference type="Pfam" id="PF03631">
    <property type="entry name" value="Virul_fac_BrkB"/>
    <property type="match status" value="1"/>
</dbReference>
<gene>
    <name evidence="7" type="ORF">V8247_07710</name>
</gene>
<keyword evidence="4 6" id="KW-1133">Transmembrane helix</keyword>
<feature type="transmembrane region" description="Helical" evidence="6">
    <location>
        <begin position="242"/>
        <end position="266"/>
    </location>
</feature>
<evidence type="ECO:0000256" key="2">
    <source>
        <dbReference type="ARBA" id="ARBA00022475"/>
    </source>
</evidence>
<dbReference type="InterPro" id="IPR017039">
    <property type="entry name" value="Virul_fac_BrkB"/>
</dbReference>
<dbReference type="EMBL" id="CP146612">
    <property type="protein sequence ID" value="WWX25137.1"/>
    <property type="molecule type" value="Genomic_DNA"/>
</dbReference>
<evidence type="ECO:0000256" key="3">
    <source>
        <dbReference type="ARBA" id="ARBA00022692"/>
    </source>
</evidence>
<evidence type="ECO:0000256" key="5">
    <source>
        <dbReference type="ARBA" id="ARBA00023136"/>
    </source>
</evidence>
<keyword evidence="3 6" id="KW-0812">Transmembrane</keyword>
<keyword evidence="5 6" id="KW-0472">Membrane</keyword>
<evidence type="ECO:0000313" key="8">
    <source>
        <dbReference type="Proteomes" id="UP001375370"/>
    </source>
</evidence>
<dbReference type="PANTHER" id="PTHR30213">
    <property type="entry name" value="INNER MEMBRANE PROTEIN YHJD"/>
    <property type="match status" value="1"/>
</dbReference>
<dbReference type="NCBIfam" id="TIGR00765">
    <property type="entry name" value="yihY_not_rbn"/>
    <property type="match status" value="1"/>
</dbReference>
<proteinExistence type="predicted"/>
<feature type="transmembrane region" description="Helical" evidence="6">
    <location>
        <begin position="40"/>
        <end position="63"/>
    </location>
</feature>
<evidence type="ECO:0000256" key="6">
    <source>
        <dbReference type="SAM" id="Phobius"/>
    </source>
</evidence>
<keyword evidence="8" id="KW-1185">Reference proteome</keyword>